<reference evidence="3 4" key="1">
    <citation type="submission" date="2018-08" db="EMBL/GenBank/DDBJ databases">
        <title>A genome reference for cultivated species of the human gut microbiota.</title>
        <authorList>
            <person name="Zou Y."/>
            <person name="Xue W."/>
            <person name="Luo G."/>
        </authorList>
    </citation>
    <scope>NUCLEOTIDE SEQUENCE [LARGE SCALE GENOMIC DNA]</scope>
    <source>
        <strain evidence="3 4">TF08-11</strain>
    </source>
</reference>
<name>A0A3E3E4R4_9FIRM</name>
<accession>A0A3E3E4R4</accession>
<feature type="domain" description="AAA" evidence="1">
    <location>
        <begin position="18"/>
        <end position="152"/>
    </location>
</feature>
<comment type="caution">
    <text evidence="3">The sequence shown here is derived from an EMBL/GenBank/DDBJ whole genome shotgun (WGS) entry which is preliminary data.</text>
</comment>
<evidence type="ECO:0000313" key="3">
    <source>
        <dbReference type="EMBL" id="RGD76593.1"/>
    </source>
</evidence>
<dbReference type="AlphaFoldDB" id="A0A3E3E4R4"/>
<organism evidence="3 4">
    <name type="scientific">Faecalicoccus pleomorphus</name>
    <dbReference type="NCBI Taxonomy" id="1323"/>
    <lineage>
        <taxon>Bacteria</taxon>
        <taxon>Bacillati</taxon>
        <taxon>Bacillota</taxon>
        <taxon>Erysipelotrichia</taxon>
        <taxon>Erysipelotrichales</taxon>
        <taxon>Erysipelotrichaceae</taxon>
        <taxon>Faecalicoccus</taxon>
    </lineage>
</organism>
<dbReference type="InterPro" id="IPR025420">
    <property type="entry name" value="DUF4143"/>
</dbReference>
<evidence type="ECO:0000259" key="2">
    <source>
        <dbReference type="Pfam" id="PF13635"/>
    </source>
</evidence>
<dbReference type="Proteomes" id="UP000260721">
    <property type="component" value="Unassembled WGS sequence"/>
</dbReference>
<dbReference type="STRING" id="1123313.GCA_000420345_01762"/>
<dbReference type="Pfam" id="PF13635">
    <property type="entry name" value="DUF4143"/>
    <property type="match status" value="1"/>
</dbReference>
<dbReference type="InterPro" id="IPR041682">
    <property type="entry name" value="AAA_14"/>
</dbReference>
<dbReference type="RefSeq" id="WP_117446195.1">
    <property type="nucleotide sequence ID" value="NZ_CALCIP010000009.1"/>
</dbReference>
<keyword evidence="3" id="KW-0067">ATP-binding</keyword>
<feature type="domain" description="DUF4143" evidence="2">
    <location>
        <begin position="222"/>
        <end position="385"/>
    </location>
</feature>
<evidence type="ECO:0000313" key="4">
    <source>
        <dbReference type="Proteomes" id="UP000260721"/>
    </source>
</evidence>
<dbReference type="PANTHER" id="PTHR33295:SF7">
    <property type="entry name" value="ATPASE"/>
    <property type="match status" value="1"/>
</dbReference>
<dbReference type="SUPFAM" id="SSF52540">
    <property type="entry name" value="P-loop containing nucleoside triphosphate hydrolases"/>
    <property type="match status" value="1"/>
</dbReference>
<evidence type="ECO:0000259" key="1">
    <source>
        <dbReference type="Pfam" id="PF13173"/>
    </source>
</evidence>
<dbReference type="GO" id="GO:0005524">
    <property type="term" value="F:ATP binding"/>
    <property type="evidence" value="ECO:0007669"/>
    <property type="project" value="UniProtKB-KW"/>
</dbReference>
<dbReference type="PANTHER" id="PTHR33295">
    <property type="entry name" value="ATPASE"/>
    <property type="match status" value="1"/>
</dbReference>
<dbReference type="EMBL" id="QUSK01000011">
    <property type="protein sequence ID" value="RGD76593.1"/>
    <property type="molecule type" value="Genomic_DNA"/>
</dbReference>
<keyword evidence="3" id="KW-0547">Nucleotide-binding</keyword>
<dbReference type="InterPro" id="IPR027417">
    <property type="entry name" value="P-loop_NTPase"/>
</dbReference>
<protein>
    <submittedName>
        <fullName evidence="3">ATP-binding protein</fullName>
    </submittedName>
</protein>
<gene>
    <name evidence="3" type="ORF">DXC78_06085</name>
</gene>
<proteinExistence type="predicted"/>
<sequence length="446" mass="51531">MERFLLKKLLAWKTSPYRKPLIVKGVRQVGKTWILKEFGRLYYDNVAYFNFDENEEYKQFFDTTKNVNRILQNLSMASSQTISSEKTLIIFDEVQDCPNVINSMKYFCENAPEYHIACAGSLLGIALAKPSSFPVGKVNFMQVDPMTFEEFLIANGDSNLSEYIQTIDTIEPIPDAFFNPLYEKLKMYYVTGGMPEPVRIWTEARDVNVMQETLSNIIEAYERDFAKHPNVNEFPKISMIWNSIPSQLAKENKKFLYKVVKTGARAREYEDALQWLIDARLVHKIYRSTSPGLPISAYDDVSAFKIYLVDVGLLRRLAKLAPTAFGEGNRLFTEFKGALTENFVLQTLMTQFEVTPRYWSQANPPYEVDFLIQRDNDIFPIEVKSESNTTSKSLKKFKELFPDKVKLRIRYSLDNLKLDDDVLNIPLFMAGQTDHLIELALKEKSV</sequence>
<dbReference type="Pfam" id="PF13173">
    <property type="entry name" value="AAA_14"/>
    <property type="match status" value="1"/>
</dbReference>